<dbReference type="Proteomes" id="UP000095705">
    <property type="component" value="Unassembled WGS sequence"/>
</dbReference>
<dbReference type="AlphaFoldDB" id="A0A1E5PQD8"/>
<evidence type="ECO:0000256" key="1">
    <source>
        <dbReference type="SAM" id="MobiDB-lite"/>
    </source>
</evidence>
<reference evidence="2 3" key="1">
    <citation type="submission" date="2016-08" db="EMBL/GenBank/DDBJ databases">
        <title>The complete genome of Streptomyces subrutilus 10-1-1.</title>
        <authorList>
            <person name="Chen X."/>
        </authorList>
    </citation>
    <scope>NUCLEOTIDE SEQUENCE [LARGE SCALE GENOMIC DNA]</scope>
    <source>
        <strain evidence="2 3">10-1-1</strain>
    </source>
</reference>
<feature type="region of interest" description="Disordered" evidence="1">
    <location>
        <begin position="90"/>
        <end position="112"/>
    </location>
</feature>
<evidence type="ECO:0000313" key="3">
    <source>
        <dbReference type="Proteomes" id="UP000095705"/>
    </source>
</evidence>
<sequence>MAGRAARADGDDVEKLRRVGLDHLGGDSADVIRQVGVLGEDVAGRGLPGHELLLALALHPEPQLNRGAQGQFHEVVGTDGLLAADVRTHECTPESEGQGEPRRRATLVGSPTAGQRYVLVEPQLPTPRPCETDEGGNRPWPAGPRKGWVALYLTRRLRVAAYLVEERRHDPHSVIKELVLP</sequence>
<dbReference type="STRING" id="36818.BGK67_10785"/>
<protein>
    <submittedName>
        <fullName evidence="2">Uncharacterized protein</fullName>
    </submittedName>
</protein>
<name>A0A1E5PQD8_9ACTN</name>
<organism evidence="2 3">
    <name type="scientific">Streptomyces subrutilus</name>
    <dbReference type="NCBI Taxonomy" id="36818"/>
    <lineage>
        <taxon>Bacteria</taxon>
        <taxon>Bacillati</taxon>
        <taxon>Actinomycetota</taxon>
        <taxon>Actinomycetes</taxon>
        <taxon>Kitasatosporales</taxon>
        <taxon>Streptomycetaceae</taxon>
        <taxon>Streptomyces</taxon>
    </lineage>
</organism>
<evidence type="ECO:0000313" key="2">
    <source>
        <dbReference type="EMBL" id="OEJ31768.1"/>
    </source>
</evidence>
<comment type="caution">
    <text evidence="2">The sequence shown here is derived from an EMBL/GenBank/DDBJ whole genome shotgun (WGS) entry which is preliminary data.</text>
</comment>
<proteinExistence type="predicted"/>
<accession>A0A1E5PQD8</accession>
<dbReference type="EMBL" id="MEHK01000001">
    <property type="protein sequence ID" value="OEJ31768.1"/>
    <property type="molecule type" value="Genomic_DNA"/>
</dbReference>
<keyword evidence="3" id="KW-1185">Reference proteome</keyword>
<gene>
    <name evidence="2" type="ORF">BGK67_10785</name>
</gene>